<proteinExistence type="predicted"/>
<reference evidence="1 2" key="1">
    <citation type="submission" date="2016-03" db="EMBL/GenBank/DDBJ databases">
        <authorList>
            <person name="Ploux O."/>
        </authorList>
    </citation>
    <scope>NUCLEOTIDE SEQUENCE [LARGE SCALE GENOMIC DNA]</scope>
    <source>
        <strain evidence="1 2">URUG2</strain>
    </source>
</reference>
<sequence>MVEYIYNTPVDDKPFTAEEIDEGMDLLEKAGINTGYDDAAIESYAVFCKLREDGVIPNGRAFLPRVEPLYEQALHRAMRRVQDEIPHEDLAIQIDLAAETAFWETSITDPKDIKADSGLNFFKPWWDGDVKERCLSHIIHMAEQVAQDVELGIHNCYGDMNHRHWHEPTSLAAVVDRGISVMEASPHKINWFHCPVPKSALERPEVGLDAYLAPLKDLVPYLEKNDTELYLGLVHEHRPDLTQQMIEAAKKVVPAFGIATECGGGRMEWKDFEGALKIAKENSEPSL</sequence>
<dbReference type="Gene3D" id="3.20.20.210">
    <property type="match status" value="1"/>
</dbReference>
<dbReference type="STRING" id="112498.A0A2D3UME1"/>
<keyword evidence="2" id="KW-1185">Reference proteome</keyword>
<evidence type="ECO:0000313" key="1">
    <source>
        <dbReference type="EMBL" id="CZT15181.1"/>
    </source>
</evidence>
<dbReference type="AlphaFoldDB" id="A0A2D3UME1"/>
<dbReference type="RefSeq" id="XP_023622078.1">
    <property type="nucleotide sequence ID" value="XM_023766310.1"/>
</dbReference>
<organism evidence="1 2">
    <name type="scientific">Ramularia collo-cygni</name>
    <dbReference type="NCBI Taxonomy" id="112498"/>
    <lineage>
        <taxon>Eukaryota</taxon>
        <taxon>Fungi</taxon>
        <taxon>Dikarya</taxon>
        <taxon>Ascomycota</taxon>
        <taxon>Pezizomycotina</taxon>
        <taxon>Dothideomycetes</taxon>
        <taxon>Dothideomycetidae</taxon>
        <taxon>Mycosphaerellales</taxon>
        <taxon>Mycosphaerellaceae</taxon>
        <taxon>Ramularia</taxon>
    </lineage>
</organism>
<protein>
    <submittedName>
        <fullName evidence="1">Uncharacterized protein</fullName>
    </submittedName>
</protein>
<dbReference type="GeneID" id="35596375"/>
<dbReference type="SUPFAM" id="SSF51726">
    <property type="entry name" value="UROD/MetE-like"/>
    <property type="match status" value="1"/>
</dbReference>
<name>A0A2D3UME1_9PEZI</name>
<accession>A0A2D3UME1</accession>
<dbReference type="Proteomes" id="UP000225277">
    <property type="component" value="Unassembled WGS sequence"/>
</dbReference>
<evidence type="ECO:0000313" key="2">
    <source>
        <dbReference type="Proteomes" id="UP000225277"/>
    </source>
</evidence>
<dbReference type="InterPro" id="IPR038071">
    <property type="entry name" value="UROD/MetE-like_sf"/>
</dbReference>
<dbReference type="EMBL" id="FJUY01000001">
    <property type="protein sequence ID" value="CZT15181.1"/>
    <property type="molecule type" value="Genomic_DNA"/>
</dbReference>
<dbReference type="OrthoDB" id="5422863at2759"/>
<gene>
    <name evidence="1" type="ORF">RCC_01066</name>
</gene>